<dbReference type="Proteomes" id="UP000053237">
    <property type="component" value="Unassembled WGS sequence"/>
</dbReference>
<proteinExistence type="predicted"/>
<dbReference type="SUPFAM" id="SSF53474">
    <property type="entry name" value="alpha/beta-Hydrolases"/>
    <property type="match status" value="1"/>
</dbReference>
<dbReference type="InterPro" id="IPR029058">
    <property type="entry name" value="AB_hydrolase_fold"/>
</dbReference>
<evidence type="ECO:0000313" key="1">
    <source>
        <dbReference type="EMBL" id="CCI42132.1"/>
    </source>
</evidence>
<organism evidence="1 2">
    <name type="scientific">Albugo candida</name>
    <dbReference type="NCBI Taxonomy" id="65357"/>
    <lineage>
        <taxon>Eukaryota</taxon>
        <taxon>Sar</taxon>
        <taxon>Stramenopiles</taxon>
        <taxon>Oomycota</taxon>
        <taxon>Peronosporomycetes</taxon>
        <taxon>Albuginales</taxon>
        <taxon>Albuginaceae</taxon>
        <taxon>Albugo</taxon>
    </lineage>
</organism>
<protein>
    <submittedName>
        <fullName evidence="1">Uncharacterized protein</fullName>
    </submittedName>
</protein>
<sequence>MLYHVFLSFSLIKAKQPNGPQQWENSAGIKLHLQAASNLVQSGMPADLVVILFISEQDPLNTFAGRISFVLDQIEYNKTIVDKRAYMTRTKIDSLEIEENECLPQNEVSFDTVVNAFSSLKLVDGSPEIIDGRAHTKKRIQITIANIPYLVSSSRNVVSVDPIGTTLASKIAFLRAFGDAVKSRDILKPPGEMSITDCFPIPNRSLAYVDPNVEQEIVQFDDKDGCQCPENRLPCLFVHGFGVREDSNSRDTFHYWKNTAVRDHCCSEIHFVHFEFWLLPWHDEKLAKRYCDAARELVSTPDDKTIDDIVIVAHSAGNLVVARAENLGLCKLGPNVKWIALAAPMRGSTLADLAVSIGSGNARSVRKTIAGIFKKGVKDSLTPLSLVTKESIHCSSELKKFYDDAESVYMNKASSILCGESHVGLISKRAVKYTMISALSNQLTKKTDGSVSFSSCRAGYRVEDFKTTWKNTRRYLARLNHQDLKLVGFTDGLWGDDRKPLKWFKCQF</sequence>
<dbReference type="AlphaFoldDB" id="A0A024G5U0"/>
<evidence type="ECO:0000313" key="2">
    <source>
        <dbReference type="Proteomes" id="UP000053237"/>
    </source>
</evidence>
<keyword evidence="2" id="KW-1185">Reference proteome</keyword>
<accession>A0A024G5U0</accession>
<dbReference type="Gene3D" id="3.40.50.1820">
    <property type="entry name" value="alpha/beta hydrolase"/>
    <property type="match status" value="1"/>
</dbReference>
<reference evidence="1 2" key="1">
    <citation type="submission" date="2012-05" db="EMBL/GenBank/DDBJ databases">
        <title>Recombination and specialization in a pathogen metapopulation.</title>
        <authorList>
            <person name="Gardiner A."/>
            <person name="Kemen E."/>
            <person name="Schultz-Larsen T."/>
            <person name="MacLean D."/>
            <person name="Van Oosterhout C."/>
            <person name="Jones J.D.G."/>
        </authorList>
    </citation>
    <scope>NUCLEOTIDE SEQUENCE [LARGE SCALE GENOMIC DNA]</scope>
    <source>
        <strain evidence="1 2">Ac Nc2</strain>
    </source>
</reference>
<comment type="caution">
    <text evidence="1">The sequence shown here is derived from an EMBL/GenBank/DDBJ whole genome shotgun (WGS) entry which is preliminary data.</text>
</comment>
<dbReference type="OrthoDB" id="155775at2759"/>
<name>A0A024G5U0_9STRA</name>
<gene>
    <name evidence="1" type="ORF">BN9_029160</name>
</gene>
<dbReference type="InParanoid" id="A0A024G5U0"/>
<dbReference type="EMBL" id="CAIX01000030">
    <property type="protein sequence ID" value="CCI42132.1"/>
    <property type="molecule type" value="Genomic_DNA"/>
</dbReference>